<gene>
    <name evidence="1" type="ORF">STIAU_4694</name>
</gene>
<accession>Q08MJ5</accession>
<evidence type="ECO:0000313" key="1">
    <source>
        <dbReference type="EMBL" id="EAU61702.1"/>
    </source>
</evidence>
<dbReference type="AlphaFoldDB" id="Q08MJ5"/>
<organism evidence="1 2">
    <name type="scientific">Stigmatella aurantiaca (strain DW4/3-1)</name>
    <dbReference type="NCBI Taxonomy" id="378806"/>
    <lineage>
        <taxon>Bacteria</taxon>
        <taxon>Pseudomonadati</taxon>
        <taxon>Myxococcota</taxon>
        <taxon>Myxococcia</taxon>
        <taxon>Myxococcales</taxon>
        <taxon>Cystobacterineae</taxon>
        <taxon>Archangiaceae</taxon>
        <taxon>Stigmatella</taxon>
    </lineage>
</organism>
<proteinExistence type="predicted"/>
<protein>
    <submittedName>
        <fullName evidence="1">Uncharacterized protein</fullName>
    </submittedName>
</protein>
<dbReference type="EMBL" id="AAMD01000356">
    <property type="protein sequence ID" value="EAU61702.1"/>
    <property type="molecule type" value="Genomic_DNA"/>
</dbReference>
<sequence>MPRTANTHLAPGERGCDGSGVGFRFLSVPAFRLVDHPQSLPDEDRLEPQLPPVPEAVERALASAEFRDIRARDRLRALLQGDLPPRLGSPGSGFGPSAVFAQPPQDLPALLRLADELEALARREAGERALVWKCKDCNARYAVPVSLVRPVSIRCERCGVPVELSAPHSLGEESLIDPFQGVVNTCRRELAVFFREAMARGWPVLVAEGDRPSVDGGEPARQ</sequence>
<name>Q08MJ5_STIAD</name>
<evidence type="ECO:0000313" key="2">
    <source>
        <dbReference type="Proteomes" id="UP000032702"/>
    </source>
</evidence>
<dbReference type="PATRIC" id="fig|378806.16.peg.397"/>
<reference evidence="1 2" key="1">
    <citation type="submission" date="2006-04" db="EMBL/GenBank/DDBJ databases">
        <authorList>
            <person name="Nierman W.C."/>
        </authorList>
    </citation>
    <scope>NUCLEOTIDE SEQUENCE [LARGE SCALE GENOMIC DNA]</scope>
    <source>
        <strain evidence="1 2">DW4/3-1</strain>
    </source>
</reference>
<dbReference type="Proteomes" id="UP000032702">
    <property type="component" value="Unassembled WGS sequence"/>
</dbReference>
<comment type="caution">
    <text evidence="1">The sequence shown here is derived from an EMBL/GenBank/DDBJ whole genome shotgun (WGS) entry which is preliminary data.</text>
</comment>